<dbReference type="InterPro" id="IPR003594">
    <property type="entry name" value="HATPase_dom"/>
</dbReference>
<name>A0A413VTW9_9BACE</name>
<feature type="transmembrane region" description="Helical" evidence="8">
    <location>
        <begin position="388"/>
        <end position="405"/>
    </location>
</feature>
<evidence type="ECO:0000256" key="4">
    <source>
        <dbReference type="ARBA" id="ARBA00022679"/>
    </source>
</evidence>
<organism evidence="11 12">
    <name type="scientific">Bacteroides nordii</name>
    <dbReference type="NCBI Taxonomy" id="291645"/>
    <lineage>
        <taxon>Bacteria</taxon>
        <taxon>Pseudomonadati</taxon>
        <taxon>Bacteroidota</taxon>
        <taxon>Bacteroidia</taxon>
        <taxon>Bacteroidales</taxon>
        <taxon>Bacteroidaceae</taxon>
        <taxon>Bacteroides</taxon>
    </lineage>
</organism>
<keyword evidence="8" id="KW-1133">Transmembrane helix</keyword>
<evidence type="ECO:0000256" key="8">
    <source>
        <dbReference type="SAM" id="Phobius"/>
    </source>
</evidence>
<dbReference type="InterPro" id="IPR003661">
    <property type="entry name" value="HisK_dim/P_dom"/>
</dbReference>
<keyword evidence="3" id="KW-0597">Phosphoprotein</keyword>
<feature type="domain" description="Histidine kinase" evidence="10">
    <location>
        <begin position="441"/>
        <end position="653"/>
    </location>
</feature>
<keyword evidence="7" id="KW-0175">Coiled coil</keyword>
<evidence type="ECO:0000256" key="6">
    <source>
        <dbReference type="ARBA" id="ARBA00023012"/>
    </source>
</evidence>
<evidence type="ECO:0000256" key="7">
    <source>
        <dbReference type="SAM" id="Coils"/>
    </source>
</evidence>
<evidence type="ECO:0000313" key="12">
    <source>
        <dbReference type="Proteomes" id="UP000284379"/>
    </source>
</evidence>
<accession>A0A413VTW9</accession>
<dbReference type="PRINTS" id="PR00344">
    <property type="entry name" value="BCTRLSENSOR"/>
</dbReference>
<dbReference type="InterPro" id="IPR050736">
    <property type="entry name" value="Sensor_HK_Regulatory"/>
</dbReference>
<dbReference type="AlphaFoldDB" id="A0A413VTW9"/>
<dbReference type="InterPro" id="IPR004358">
    <property type="entry name" value="Sig_transdc_His_kin-like_C"/>
</dbReference>
<feature type="chain" id="PRO_5019088971" description="histidine kinase" evidence="9">
    <location>
        <begin position="24"/>
        <end position="653"/>
    </location>
</feature>
<proteinExistence type="predicted"/>
<dbReference type="Gene3D" id="3.30.565.10">
    <property type="entry name" value="Histidine kinase-like ATPase, C-terminal domain"/>
    <property type="match status" value="1"/>
</dbReference>
<evidence type="ECO:0000313" key="11">
    <source>
        <dbReference type="EMBL" id="RHB37008.1"/>
    </source>
</evidence>
<keyword evidence="6" id="KW-0902">Two-component regulatory system</keyword>
<keyword evidence="8" id="KW-0812">Transmembrane</keyword>
<sequence>MRTTIFRRMLFVVSFVLCSTAYAQEEKEFNVDSTLYSYFQYCQENVSNLKVLHMADTLYQMSEERGDLRMQAVALALKLDYYYFQGNNVDSIIHYTNIVKDFAEKTNQLKYYYFVWNNRLILHYLKTGKTNIALYEAQEMLKDAQIKDSKIGLLYCYNSLYQIYEIKNLKSLAFEYCLKGIELTETYHVDNYNLSPSYTEVAKYYIEQNKLPQALEMLKKAEATANASVHILLGKLGYIHYYIAIADMEKAKKILQEVEKLIADDKKLDINKKLYYENEFFYYKQTKQYQKALASADALIKEELRLNEHALRSGHYRMKGEIYQAMGRKDLAADYLSKYIQLEDSARQSNEEHSISEFATLVNMEKLNSEKKELMLQAQKKELYNKQILIISLAALLIFVFIFLYRENRLNKRLLHSEEELRKAKNAAEDASQMKTLFIQSMSHEIRTPLNSIVGFSQILGDRYRDDPDTKVYASIIEANSHNLLRLVTDVLELSDLDKTGSMPADVLTNINDCCKQSLESVRRDVQEGVKLLFHSEHDQLIVKSNPERIMQVLINLLHNAAKFTVQGNITLTYTVMKKEQNICFAVTDTGPGVPLDRQEWVFDRFTKIDSYSQGTGLGLSICRGIAEKLNGSLTIDPEYKEGCRFVFVIPYS</sequence>
<dbReference type="InterPro" id="IPR036890">
    <property type="entry name" value="HATPase_C_sf"/>
</dbReference>
<dbReference type="Pfam" id="PF02518">
    <property type="entry name" value="HATPase_c"/>
    <property type="match status" value="1"/>
</dbReference>
<dbReference type="EMBL" id="QSGO01000003">
    <property type="protein sequence ID" value="RHB37008.1"/>
    <property type="molecule type" value="Genomic_DNA"/>
</dbReference>
<keyword evidence="5 11" id="KW-0418">Kinase</keyword>
<evidence type="ECO:0000256" key="5">
    <source>
        <dbReference type="ARBA" id="ARBA00022777"/>
    </source>
</evidence>
<dbReference type="Pfam" id="PF00512">
    <property type="entry name" value="HisKA"/>
    <property type="match status" value="1"/>
</dbReference>
<feature type="coiled-coil region" evidence="7">
    <location>
        <begin position="361"/>
        <end position="434"/>
    </location>
</feature>
<dbReference type="InterPro" id="IPR036097">
    <property type="entry name" value="HisK_dim/P_sf"/>
</dbReference>
<dbReference type="Gene3D" id="1.10.287.130">
    <property type="match status" value="1"/>
</dbReference>
<evidence type="ECO:0000256" key="2">
    <source>
        <dbReference type="ARBA" id="ARBA00012438"/>
    </source>
</evidence>
<evidence type="ECO:0000256" key="9">
    <source>
        <dbReference type="SAM" id="SignalP"/>
    </source>
</evidence>
<dbReference type="GeneID" id="69504810"/>
<evidence type="ECO:0000256" key="1">
    <source>
        <dbReference type="ARBA" id="ARBA00000085"/>
    </source>
</evidence>
<evidence type="ECO:0000256" key="3">
    <source>
        <dbReference type="ARBA" id="ARBA00022553"/>
    </source>
</evidence>
<keyword evidence="8" id="KW-0472">Membrane</keyword>
<dbReference type="RefSeq" id="WP_044158549.1">
    <property type="nucleotide sequence ID" value="NZ_CABJFV010000003.1"/>
</dbReference>
<dbReference type="SUPFAM" id="SSF48452">
    <property type="entry name" value="TPR-like"/>
    <property type="match status" value="1"/>
</dbReference>
<dbReference type="SMART" id="SM00387">
    <property type="entry name" value="HATPase_c"/>
    <property type="match status" value="1"/>
</dbReference>
<dbReference type="PANTHER" id="PTHR43711:SF31">
    <property type="entry name" value="HISTIDINE KINASE"/>
    <property type="match status" value="1"/>
</dbReference>
<protein>
    <recommendedName>
        <fullName evidence="2">histidine kinase</fullName>
        <ecNumber evidence="2">2.7.13.3</ecNumber>
    </recommendedName>
</protein>
<dbReference type="Proteomes" id="UP000284379">
    <property type="component" value="Unassembled WGS sequence"/>
</dbReference>
<dbReference type="EC" id="2.7.13.3" evidence="2"/>
<dbReference type="CDD" id="cd00082">
    <property type="entry name" value="HisKA"/>
    <property type="match status" value="1"/>
</dbReference>
<dbReference type="SUPFAM" id="SSF55874">
    <property type="entry name" value="ATPase domain of HSP90 chaperone/DNA topoisomerase II/histidine kinase"/>
    <property type="match status" value="1"/>
</dbReference>
<dbReference type="SMART" id="SM00388">
    <property type="entry name" value="HisKA"/>
    <property type="match status" value="1"/>
</dbReference>
<reference evidence="11 12" key="1">
    <citation type="submission" date="2018-08" db="EMBL/GenBank/DDBJ databases">
        <title>A genome reference for cultivated species of the human gut microbiota.</title>
        <authorList>
            <person name="Zou Y."/>
            <person name="Xue W."/>
            <person name="Luo G."/>
        </authorList>
    </citation>
    <scope>NUCLEOTIDE SEQUENCE [LARGE SCALE GENOMIC DNA]</scope>
    <source>
        <strain evidence="11 12">AM40-30BH</strain>
    </source>
</reference>
<gene>
    <name evidence="11" type="ORF">DW888_05505</name>
</gene>
<dbReference type="InterPro" id="IPR005467">
    <property type="entry name" value="His_kinase_dom"/>
</dbReference>
<dbReference type="PANTHER" id="PTHR43711">
    <property type="entry name" value="TWO-COMPONENT HISTIDINE KINASE"/>
    <property type="match status" value="1"/>
</dbReference>
<dbReference type="SUPFAM" id="SSF47384">
    <property type="entry name" value="Homodimeric domain of signal transducing histidine kinase"/>
    <property type="match status" value="1"/>
</dbReference>
<comment type="catalytic activity">
    <reaction evidence="1">
        <text>ATP + protein L-histidine = ADP + protein N-phospho-L-histidine.</text>
        <dbReference type="EC" id="2.7.13.3"/>
    </reaction>
</comment>
<dbReference type="InterPro" id="IPR011990">
    <property type="entry name" value="TPR-like_helical_dom_sf"/>
</dbReference>
<comment type="caution">
    <text evidence="11">The sequence shown here is derived from an EMBL/GenBank/DDBJ whole genome shotgun (WGS) entry which is preliminary data.</text>
</comment>
<evidence type="ECO:0000259" key="10">
    <source>
        <dbReference type="PROSITE" id="PS50109"/>
    </source>
</evidence>
<feature type="signal peptide" evidence="9">
    <location>
        <begin position="1"/>
        <end position="23"/>
    </location>
</feature>
<keyword evidence="9" id="KW-0732">Signal</keyword>
<dbReference type="Gene3D" id="1.25.40.10">
    <property type="entry name" value="Tetratricopeptide repeat domain"/>
    <property type="match status" value="1"/>
</dbReference>
<dbReference type="PROSITE" id="PS50109">
    <property type="entry name" value="HIS_KIN"/>
    <property type="match status" value="1"/>
</dbReference>
<dbReference type="GO" id="GO:0000155">
    <property type="term" value="F:phosphorelay sensor kinase activity"/>
    <property type="evidence" value="ECO:0007669"/>
    <property type="project" value="InterPro"/>
</dbReference>
<keyword evidence="4" id="KW-0808">Transferase</keyword>